<dbReference type="Gene3D" id="1.10.357.10">
    <property type="entry name" value="Tetracycline Repressor, domain 2"/>
    <property type="match status" value="1"/>
</dbReference>
<keyword evidence="1" id="KW-0678">Repressor</keyword>
<dbReference type="PANTHER" id="PTHR30055">
    <property type="entry name" value="HTH-TYPE TRANSCRIPTIONAL REGULATOR RUTR"/>
    <property type="match status" value="1"/>
</dbReference>
<dbReference type="Pfam" id="PF17932">
    <property type="entry name" value="TetR_C_24"/>
    <property type="match status" value="1"/>
</dbReference>
<dbReference type="PANTHER" id="PTHR30055:SF175">
    <property type="entry name" value="HTH-TYPE TRANSCRIPTIONAL REPRESSOR KSTR2"/>
    <property type="match status" value="1"/>
</dbReference>
<evidence type="ECO:0000259" key="7">
    <source>
        <dbReference type="PROSITE" id="PS50977"/>
    </source>
</evidence>
<dbReference type="InterPro" id="IPR009057">
    <property type="entry name" value="Homeodomain-like_sf"/>
</dbReference>
<evidence type="ECO:0000256" key="6">
    <source>
        <dbReference type="SAM" id="MobiDB-lite"/>
    </source>
</evidence>
<protein>
    <submittedName>
        <fullName evidence="8">Transcriptional regulator TetR family protein</fullName>
    </submittedName>
</protein>
<keyword evidence="2" id="KW-0805">Transcription regulation</keyword>
<dbReference type="SUPFAM" id="SSF48498">
    <property type="entry name" value="Tetracyclin repressor-like, C-terminal domain"/>
    <property type="match status" value="1"/>
</dbReference>
<dbReference type="InterPro" id="IPR036271">
    <property type="entry name" value="Tet_transcr_reg_TetR-rel_C_sf"/>
</dbReference>
<evidence type="ECO:0000256" key="1">
    <source>
        <dbReference type="ARBA" id="ARBA00022491"/>
    </source>
</evidence>
<evidence type="ECO:0000256" key="5">
    <source>
        <dbReference type="PROSITE-ProRule" id="PRU00335"/>
    </source>
</evidence>
<dbReference type="GO" id="GO:0000976">
    <property type="term" value="F:transcription cis-regulatory region binding"/>
    <property type="evidence" value="ECO:0007669"/>
    <property type="project" value="TreeGrafter"/>
</dbReference>
<gene>
    <name evidence="8" type="ORF">Atai01_20290</name>
</gene>
<dbReference type="InterPro" id="IPR050109">
    <property type="entry name" value="HTH-type_TetR-like_transc_reg"/>
</dbReference>
<feature type="region of interest" description="Disordered" evidence="6">
    <location>
        <begin position="1"/>
        <end position="35"/>
    </location>
</feature>
<keyword evidence="9" id="KW-1185">Reference proteome</keyword>
<dbReference type="PRINTS" id="PR00455">
    <property type="entry name" value="HTHTETR"/>
</dbReference>
<organism evidence="8 9">
    <name type="scientific">Amycolatopsis taiwanensis</name>
    <dbReference type="NCBI Taxonomy" id="342230"/>
    <lineage>
        <taxon>Bacteria</taxon>
        <taxon>Bacillati</taxon>
        <taxon>Actinomycetota</taxon>
        <taxon>Actinomycetes</taxon>
        <taxon>Pseudonocardiales</taxon>
        <taxon>Pseudonocardiaceae</taxon>
        <taxon>Amycolatopsis</taxon>
    </lineage>
</organism>
<dbReference type="PROSITE" id="PS50977">
    <property type="entry name" value="HTH_TETR_2"/>
    <property type="match status" value="1"/>
</dbReference>
<dbReference type="Gene3D" id="1.10.10.60">
    <property type="entry name" value="Homeodomain-like"/>
    <property type="match status" value="1"/>
</dbReference>
<evidence type="ECO:0000256" key="3">
    <source>
        <dbReference type="ARBA" id="ARBA00023125"/>
    </source>
</evidence>
<dbReference type="GO" id="GO:0003700">
    <property type="term" value="F:DNA-binding transcription factor activity"/>
    <property type="evidence" value="ECO:0007669"/>
    <property type="project" value="TreeGrafter"/>
</dbReference>
<evidence type="ECO:0000256" key="4">
    <source>
        <dbReference type="ARBA" id="ARBA00023163"/>
    </source>
</evidence>
<feature type="compositionally biased region" description="Polar residues" evidence="6">
    <location>
        <begin position="26"/>
        <end position="35"/>
    </location>
</feature>
<dbReference type="AlphaFoldDB" id="A0A9W6R0Q0"/>
<evidence type="ECO:0000313" key="8">
    <source>
        <dbReference type="EMBL" id="GLY65410.1"/>
    </source>
</evidence>
<name>A0A9W6R0Q0_9PSEU</name>
<dbReference type="RefSeq" id="WP_027943753.1">
    <property type="nucleotide sequence ID" value="NZ_BSTI01000004.1"/>
</dbReference>
<proteinExistence type="predicted"/>
<keyword evidence="4" id="KW-0804">Transcription</keyword>
<sequence length="242" mass="26787">MPGTKRESGKTASKTTPRSRKATREGGQTESPTNRRQALIDIAAELFAERGFQSTTVRDIGQAAGVLSGSLYYHFNSKENIVDEILSTFLDELLKASRAIVAENPDPADALRELIRAAFTSIGDHRAAITVLQNERRFLTQFAWFDHVSKTENSVRRVWLKVLQDGVTSGAFRPDLDPKVTYRFVRDSVWAAVRWYTPKGALTSAQLADQYLTLIMEGLSAPAVKSRTSAARGRSRARTPAS</sequence>
<dbReference type="EMBL" id="BSTI01000004">
    <property type="protein sequence ID" value="GLY65410.1"/>
    <property type="molecule type" value="Genomic_DNA"/>
</dbReference>
<keyword evidence="3 5" id="KW-0238">DNA-binding</keyword>
<dbReference type="Proteomes" id="UP001165136">
    <property type="component" value="Unassembled WGS sequence"/>
</dbReference>
<dbReference type="Pfam" id="PF00440">
    <property type="entry name" value="TetR_N"/>
    <property type="match status" value="1"/>
</dbReference>
<comment type="caution">
    <text evidence="8">The sequence shown here is derived from an EMBL/GenBank/DDBJ whole genome shotgun (WGS) entry which is preliminary data.</text>
</comment>
<accession>A0A9W6R0Q0</accession>
<evidence type="ECO:0000313" key="9">
    <source>
        <dbReference type="Proteomes" id="UP001165136"/>
    </source>
</evidence>
<feature type="domain" description="HTH tetR-type" evidence="7">
    <location>
        <begin position="33"/>
        <end position="93"/>
    </location>
</feature>
<evidence type="ECO:0000256" key="2">
    <source>
        <dbReference type="ARBA" id="ARBA00023015"/>
    </source>
</evidence>
<dbReference type="InterPro" id="IPR001647">
    <property type="entry name" value="HTH_TetR"/>
</dbReference>
<dbReference type="InterPro" id="IPR041490">
    <property type="entry name" value="KstR2_TetR_C"/>
</dbReference>
<feature type="DNA-binding region" description="H-T-H motif" evidence="5">
    <location>
        <begin position="56"/>
        <end position="75"/>
    </location>
</feature>
<reference evidence="8" key="1">
    <citation type="submission" date="2023-03" db="EMBL/GenBank/DDBJ databases">
        <title>Amycolatopsis taiwanensis NBRC 103393.</title>
        <authorList>
            <person name="Ichikawa N."/>
            <person name="Sato H."/>
            <person name="Tonouchi N."/>
        </authorList>
    </citation>
    <scope>NUCLEOTIDE SEQUENCE</scope>
    <source>
        <strain evidence="8">NBRC 103393</strain>
    </source>
</reference>
<dbReference type="SUPFAM" id="SSF46689">
    <property type="entry name" value="Homeodomain-like"/>
    <property type="match status" value="1"/>
</dbReference>